<evidence type="ECO:0000256" key="3">
    <source>
        <dbReference type="SAM" id="MobiDB-lite"/>
    </source>
</evidence>
<dbReference type="InterPro" id="IPR050570">
    <property type="entry name" value="Cell_wall_metabolism_enzyme"/>
</dbReference>
<dbReference type="EMBL" id="JBHRWW010000011">
    <property type="protein sequence ID" value="MFC3689551.1"/>
    <property type="molecule type" value="Genomic_DNA"/>
</dbReference>
<organism evidence="6 7">
    <name type="scientific">Aquipuribacter hungaricus</name>
    <dbReference type="NCBI Taxonomy" id="545624"/>
    <lineage>
        <taxon>Bacteria</taxon>
        <taxon>Bacillati</taxon>
        <taxon>Actinomycetota</taxon>
        <taxon>Actinomycetes</taxon>
        <taxon>Micrococcales</taxon>
        <taxon>Intrasporangiaceae</taxon>
        <taxon>Aquipuribacter</taxon>
    </lineage>
</organism>
<dbReference type="GO" id="GO:0016787">
    <property type="term" value="F:hydrolase activity"/>
    <property type="evidence" value="ECO:0007669"/>
    <property type="project" value="UniProtKB-KW"/>
</dbReference>
<feature type="signal peptide" evidence="4">
    <location>
        <begin position="1"/>
        <end position="28"/>
    </location>
</feature>
<evidence type="ECO:0000313" key="6">
    <source>
        <dbReference type="EMBL" id="MFC3689551.1"/>
    </source>
</evidence>
<dbReference type="InterPro" id="IPR011055">
    <property type="entry name" value="Dup_hybrid_motif"/>
</dbReference>
<evidence type="ECO:0000313" key="7">
    <source>
        <dbReference type="Proteomes" id="UP001595685"/>
    </source>
</evidence>
<dbReference type="CDD" id="cd12797">
    <property type="entry name" value="M23_peptidase"/>
    <property type="match status" value="1"/>
</dbReference>
<dbReference type="RefSeq" id="WP_340295685.1">
    <property type="nucleotide sequence ID" value="NZ_JBBEOI010000280.1"/>
</dbReference>
<evidence type="ECO:0000256" key="2">
    <source>
        <dbReference type="SAM" id="Coils"/>
    </source>
</evidence>
<evidence type="ECO:0000256" key="4">
    <source>
        <dbReference type="SAM" id="SignalP"/>
    </source>
</evidence>
<feature type="compositionally biased region" description="Low complexity" evidence="3">
    <location>
        <begin position="206"/>
        <end position="225"/>
    </location>
</feature>
<accession>A0ABV7WLV2</accession>
<keyword evidence="7" id="KW-1185">Reference proteome</keyword>
<proteinExistence type="predicted"/>
<dbReference type="EC" id="3.4.24.-" evidence="6"/>
<feature type="domain" description="M23ase beta-sheet core" evidence="5">
    <location>
        <begin position="258"/>
        <end position="356"/>
    </location>
</feature>
<dbReference type="Gene3D" id="2.70.70.10">
    <property type="entry name" value="Glucose Permease (Domain IIA)"/>
    <property type="match status" value="1"/>
</dbReference>
<dbReference type="SUPFAM" id="SSF51261">
    <property type="entry name" value="Duplicated hybrid motif"/>
    <property type="match status" value="1"/>
</dbReference>
<dbReference type="InterPro" id="IPR016047">
    <property type="entry name" value="M23ase_b-sheet_dom"/>
</dbReference>
<dbReference type="Gene3D" id="6.10.250.3150">
    <property type="match status" value="1"/>
</dbReference>
<feature type="coiled-coil region" evidence="2">
    <location>
        <begin position="34"/>
        <end position="75"/>
    </location>
</feature>
<dbReference type="Pfam" id="PF01551">
    <property type="entry name" value="Peptidase_M23"/>
    <property type="match status" value="1"/>
</dbReference>
<dbReference type="PANTHER" id="PTHR21666:SF289">
    <property type="entry name" value="L-ALA--D-GLU ENDOPEPTIDASE"/>
    <property type="match status" value="1"/>
</dbReference>
<protein>
    <submittedName>
        <fullName evidence="6">M23 family metallopeptidase</fullName>
        <ecNumber evidence="6">3.4.24.-</ecNumber>
    </submittedName>
</protein>
<dbReference type="PANTHER" id="PTHR21666">
    <property type="entry name" value="PEPTIDASE-RELATED"/>
    <property type="match status" value="1"/>
</dbReference>
<keyword evidence="1 4" id="KW-0732">Signal</keyword>
<evidence type="ECO:0000259" key="5">
    <source>
        <dbReference type="Pfam" id="PF01551"/>
    </source>
</evidence>
<sequence length="360" mass="37179">MRTRLPRRLSLVATGVVAVAMLAPTAQATTPPDVEGARQQVAQLGAEVEAASAEYRDVEARLAAQQNQVAAAQARSASQATLVASLEQQVVALAVQTYKSGGVDPQLSLLASGGTALSDSTTLLGMVAERRAVTLGDVRDAQAELDRLRDAETAELQAVQALQADLTQKRTEIEARLAGAQDVLAVAEAEAQRQAALEEARKAAEASRSSTGAAAAGTATEEGPVAAPPGSDGILVTPTPGRQSAYGWRIHPVYGVRKFHRGMDISVGCGTPVIAAADGVVQSAKWDGSYGNIIVVRHGPSPVGDLSTAYAHLSEYAVTSGPVTQGQVIGYVGTTGLSTGCHLHFEVRIDGQDVDPAGFI</sequence>
<evidence type="ECO:0000256" key="1">
    <source>
        <dbReference type="ARBA" id="ARBA00022729"/>
    </source>
</evidence>
<comment type="caution">
    <text evidence="6">The sequence shown here is derived from an EMBL/GenBank/DDBJ whole genome shotgun (WGS) entry which is preliminary data.</text>
</comment>
<keyword evidence="2" id="KW-0175">Coiled coil</keyword>
<name>A0ABV7WLV2_9MICO</name>
<feature type="region of interest" description="Disordered" evidence="3">
    <location>
        <begin position="200"/>
        <end position="231"/>
    </location>
</feature>
<keyword evidence="6" id="KW-0378">Hydrolase</keyword>
<gene>
    <name evidence="6" type="ORF">ACFOLH_14460</name>
</gene>
<reference evidence="7" key="1">
    <citation type="journal article" date="2019" name="Int. J. Syst. Evol. Microbiol.">
        <title>The Global Catalogue of Microorganisms (GCM) 10K type strain sequencing project: providing services to taxonomists for standard genome sequencing and annotation.</title>
        <authorList>
            <consortium name="The Broad Institute Genomics Platform"/>
            <consortium name="The Broad Institute Genome Sequencing Center for Infectious Disease"/>
            <person name="Wu L."/>
            <person name="Ma J."/>
        </authorList>
    </citation>
    <scope>NUCLEOTIDE SEQUENCE [LARGE SCALE GENOMIC DNA]</scope>
    <source>
        <strain evidence="7">NCAIM B.02333</strain>
    </source>
</reference>
<dbReference type="Proteomes" id="UP001595685">
    <property type="component" value="Unassembled WGS sequence"/>
</dbReference>
<feature type="chain" id="PRO_5046634340" evidence="4">
    <location>
        <begin position="29"/>
        <end position="360"/>
    </location>
</feature>